<reference evidence="1" key="1">
    <citation type="submission" date="2018-05" db="EMBL/GenBank/DDBJ databases">
        <authorList>
            <person name="Lanie J.A."/>
            <person name="Ng W.-L."/>
            <person name="Kazmierczak K.M."/>
            <person name="Andrzejewski T.M."/>
            <person name="Davidsen T.M."/>
            <person name="Wayne K.J."/>
            <person name="Tettelin H."/>
            <person name="Glass J.I."/>
            <person name="Rusch D."/>
            <person name="Podicherti R."/>
            <person name="Tsui H.-C.T."/>
            <person name="Winkler M.E."/>
        </authorList>
    </citation>
    <scope>NUCLEOTIDE SEQUENCE</scope>
</reference>
<accession>A0A381T3R8</accession>
<name>A0A381T3R8_9ZZZZ</name>
<evidence type="ECO:0000313" key="1">
    <source>
        <dbReference type="EMBL" id="SVA10866.1"/>
    </source>
</evidence>
<dbReference type="Gene3D" id="3.40.50.1950">
    <property type="entry name" value="Flavin prenyltransferase-like"/>
    <property type="match status" value="1"/>
</dbReference>
<organism evidence="1">
    <name type="scientific">marine metagenome</name>
    <dbReference type="NCBI Taxonomy" id="408172"/>
    <lineage>
        <taxon>unclassified sequences</taxon>
        <taxon>metagenomes</taxon>
        <taxon>ecological metagenomes</taxon>
    </lineage>
</organism>
<sequence length="44" mass="4786">MLEVLQGLAGIETHLVVSHAAKRTIMLETDHALQQVESLAGQVF</sequence>
<proteinExistence type="predicted"/>
<protein>
    <submittedName>
        <fullName evidence="1">Uncharacterized protein</fullName>
    </submittedName>
</protein>
<dbReference type="GO" id="GO:0003824">
    <property type="term" value="F:catalytic activity"/>
    <property type="evidence" value="ECO:0007669"/>
    <property type="project" value="InterPro"/>
</dbReference>
<gene>
    <name evidence="1" type="ORF">METZ01_LOCUS63720</name>
</gene>
<dbReference type="InterPro" id="IPR036551">
    <property type="entry name" value="Flavin_trans-like"/>
</dbReference>
<feature type="non-terminal residue" evidence="1">
    <location>
        <position position="44"/>
    </location>
</feature>
<dbReference type="AlphaFoldDB" id="A0A381T3R8"/>
<dbReference type="EMBL" id="UINC01003984">
    <property type="protein sequence ID" value="SVA10866.1"/>
    <property type="molecule type" value="Genomic_DNA"/>
</dbReference>